<evidence type="ECO:0000313" key="3">
    <source>
        <dbReference type="Proteomes" id="UP000821846"/>
    </source>
</evidence>
<dbReference type="Pfam" id="PF00534">
    <property type="entry name" value="Glycos_transf_1"/>
    <property type="match status" value="1"/>
</dbReference>
<feature type="domain" description="Glycosyl transferase family 1" evidence="1">
    <location>
        <begin position="212"/>
        <end position="371"/>
    </location>
</feature>
<proteinExistence type="predicted"/>
<dbReference type="CDD" id="cd03811">
    <property type="entry name" value="GT4_GT28_WabH-like"/>
    <property type="match status" value="1"/>
</dbReference>
<dbReference type="PANTHER" id="PTHR12526">
    <property type="entry name" value="GLYCOSYLTRANSFERASE"/>
    <property type="match status" value="1"/>
</dbReference>
<dbReference type="Proteomes" id="UP000821846">
    <property type="component" value="Unassembled WGS sequence"/>
</dbReference>
<organism evidence="2 3">
    <name type="scientific">Faecalicatena fissicatena</name>
    <dbReference type="NCBI Taxonomy" id="290055"/>
    <lineage>
        <taxon>Bacteria</taxon>
        <taxon>Bacillati</taxon>
        <taxon>Bacillota</taxon>
        <taxon>Clostridia</taxon>
        <taxon>Lachnospirales</taxon>
        <taxon>Lachnospiraceae</taxon>
        <taxon>Faecalicatena</taxon>
    </lineage>
</organism>
<name>A0ABX2GZ93_9FIRM</name>
<protein>
    <submittedName>
        <fullName evidence="2">Glycosyltransferase</fullName>
    </submittedName>
</protein>
<accession>A0ABX2GZ93</accession>
<gene>
    <name evidence="2" type="ORF">HFM93_11600</name>
</gene>
<dbReference type="SUPFAM" id="SSF53756">
    <property type="entry name" value="UDP-Glycosyltransferase/glycogen phosphorylase"/>
    <property type="match status" value="1"/>
</dbReference>
<evidence type="ECO:0000259" key="1">
    <source>
        <dbReference type="Pfam" id="PF00534"/>
    </source>
</evidence>
<dbReference type="InterPro" id="IPR001296">
    <property type="entry name" value="Glyco_trans_1"/>
</dbReference>
<reference evidence="2 3" key="1">
    <citation type="journal article" date="2020" name="Cell Host Microbe">
        <title>Functional and Genomic Variation between Human-Derived Isolates of Lachnospiraceae Reveals Inter- and Intra-Species Diversity.</title>
        <authorList>
            <person name="Sorbara M.T."/>
            <person name="Littmann E.R."/>
            <person name="Fontana E."/>
            <person name="Moody T.U."/>
            <person name="Kohout C.E."/>
            <person name="Gjonbalaj M."/>
            <person name="Eaton V."/>
            <person name="Seok R."/>
            <person name="Leiner I.M."/>
            <person name="Pamer E.G."/>
        </authorList>
    </citation>
    <scope>NUCLEOTIDE SEQUENCE [LARGE SCALE GENOMIC DNA]</scope>
    <source>
        <strain evidence="2 3">MSK.14.16</strain>
    </source>
</reference>
<keyword evidence="3" id="KW-1185">Reference proteome</keyword>
<dbReference type="Gene3D" id="3.40.50.2000">
    <property type="entry name" value="Glycogen Phosphorylase B"/>
    <property type="match status" value="2"/>
</dbReference>
<sequence>MNKKKVIFVTEKLIMGGVEKSLLEWIKILAPYMEITVAVMHLGGELETEIGKHATIRLLSDEQFHFRQIVARKIKKGKVIDVLQMLRAVNHARRDKSYINQCSNRIYEIDKIDEEFDYAVCFHKPTDILVPYTSMRINAKCKILWFHTEVSETVQMDKDGYKKAYQKYDKFVCVSKAVSKQLEEFLSDRKKDIYTIYNFFDKDTIYKKSELEPVKFGNEKKSIKIVTVGRLSWEKGQDIAIESARIMKEKDIKFVWYFIGDGPSYTELHGLTKKYGLEKQVIFLGGMKNPYPYIKKCDIYVQPSREEGYGMTVAEAKLLQRAIVITDFLTAGEHIQNGENGYIVPINQSELALKIMCLIKRPEKREQFSHNLKGYNYPVECKEKIYELFGIS</sequence>
<comment type="caution">
    <text evidence="2">The sequence shown here is derived from an EMBL/GenBank/DDBJ whole genome shotgun (WGS) entry which is preliminary data.</text>
</comment>
<dbReference type="EMBL" id="JAAWUZ010000049">
    <property type="protein sequence ID" value="NSG30899.1"/>
    <property type="molecule type" value="Genomic_DNA"/>
</dbReference>
<evidence type="ECO:0000313" key="2">
    <source>
        <dbReference type="EMBL" id="NSG30899.1"/>
    </source>
</evidence>
<dbReference type="RefSeq" id="WP_173866748.1">
    <property type="nucleotide sequence ID" value="NZ_JAAWUU010000048.1"/>
</dbReference>
<dbReference type="PANTHER" id="PTHR12526:SF630">
    <property type="entry name" value="GLYCOSYLTRANSFERASE"/>
    <property type="match status" value="1"/>
</dbReference>